<accession>A0ABS1T955</accession>
<evidence type="ECO:0000313" key="3">
    <source>
        <dbReference type="Proteomes" id="UP000632377"/>
    </source>
</evidence>
<dbReference type="Pfam" id="PF07561">
    <property type="entry name" value="DUF1540"/>
    <property type="match status" value="1"/>
</dbReference>
<proteinExistence type="predicted"/>
<evidence type="ECO:0000259" key="1">
    <source>
        <dbReference type="Pfam" id="PF07561"/>
    </source>
</evidence>
<dbReference type="RefSeq" id="WP_202747183.1">
    <property type="nucleotide sequence ID" value="NZ_JAESWC010000001.1"/>
</dbReference>
<organism evidence="2 3">
    <name type="scientific">Clostridium rhizosphaerae</name>
    <dbReference type="NCBI Taxonomy" id="2803861"/>
    <lineage>
        <taxon>Bacteria</taxon>
        <taxon>Bacillati</taxon>
        <taxon>Bacillota</taxon>
        <taxon>Clostridia</taxon>
        <taxon>Eubacteriales</taxon>
        <taxon>Clostridiaceae</taxon>
        <taxon>Clostridium</taxon>
    </lineage>
</organism>
<comment type="caution">
    <text evidence="2">The sequence shown here is derived from an EMBL/GenBank/DDBJ whole genome shotgun (WGS) entry which is preliminary data.</text>
</comment>
<name>A0ABS1T955_9CLOT</name>
<dbReference type="InterPro" id="IPR011437">
    <property type="entry name" value="DUF1540"/>
</dbReference>
<protein>
    <submittedName>
        <fullName evidence="2">DUF1540 domain-containing protein</fullName>
    </submittedName>
</protein>
<evidence type="ECO:0000313" key="2">
    <source>
        <dbReference type="EMBL" id="MBL4934553.1"/>
    </source>
</evidence>
<dbReference type="Proteomes" id="UP000632377">
    <property type="component" value="Unassembled WGS sequence"/>
</dbReference>
<gene>
    <name evidence="2" type="ORF">JK636_02135</name>
</gene>
<feature type="domain" description="DUF1540" evidence="1">
    <location>
        <begin position="13"/>
        <end position="36"/>
    </location>
</feature>
<reference evidence="2 3" key="1">
    <citation type="submission" date="2021-01" db="EMBL/GenBank/DDBJ databases">
        <title>Genome public.</title>
        <authorList>
            <person name="Liu C."/>
            <person name="Sun Q."/>
        </authorList>
    </citation>
    <scope>NUCLEOTIDE SEQUENCE [LARGE SCALE GENOMIC DNA]</scope>
    <source>
        <strain evidence="2 3">YIM B02515</strain>
    </source>
</reference>
<sequence length="38" mass="4350">MGVEKTDYQDQGIKCIVNTCYHYMSGDHCSEAMIEVHL</sequence>
<dbReference type="EMBL" id="JAESWC010000001">
    <property type="protein sequence ID" value="MBL4934553.1"/>
    <property type="molecule type" value="Genomic_DNA"/>
</dbReference>
<keyword evidence="3" id="KW-1185">Reference proteome</keyword>